<proteinExistence type="predicted"/>
<sequence>MDDMNLGNVKEVKRVLLQMQEKKRCSEAELVLEMYNKGSEPGHIAYTALIGGFARQGGEAFWV</sequence>
<reference evidence="1" key="1">
    <citation type="submission" date="2019-03" db="EMBL/GenBank/DDBJ databases">
        <authorList>
            <person name="Mank J."/>
            <person name="Almeida P."/>
        </authorList>
    </citation>
    <scope>NUCLEOTIDE SEQUENCE</scope>
    <source>
        <strain evidence="1">78183</strain>
    </source>
</reference>
<gene>
    <name evidence="1" type="ORF">SVIM_LOCUS141471</name>
</gene>
<organism evidence="1">
    <name type="scientific">Salix viminalis</name>
    <name type="common">Common osier</name>
    <name type="synonym">Basket willow</name>
    <dbReference type="NCBI Taxonomy" id="40686"/>
    <lineage>
        <taxon>Eukaryota</taxon>
        <taxon>Viridiplantae</taxon>
        <taxon>Streptophyta</taxon>
        <taxon>Embryophyta</taxon>
        <taxon>Tracheophyta</taxon>
        <taxon>Spermatophyta</taxon>
        <taxon>Magnoliopsida</taxon>
        <taxon>eudicotyledons</taxon>
        <taxon>Gunneridae</taxon>
        <taxon>Pentapetalae</taxon>
        <taxon>rosids</taxon>
        <taxon>fabids</taxon>
        <taxon>Malpighiales</taxon>
        <taxon>Salicaceae</taxon>
        <taxon>Saliceae</taxon>
        <taxon>Salix</taxon>
    </lineage>
</organism>
<protein>
    <recommendedName>
        <fullName evidence="2">Pentacotripeptide-repeat region of PRORP domain-containing protein</fullName>
    </recommendedName>
</protein>
<name>A0A6N2KZK7_SALVM</name>
<accession>A0A6N2KZK7</accession>
<evidence type="ECO:0008006" key="2">
    <source>
        <dbReference type="Google" id="ProtNLM"/>
    </source>
</evidence>
<dbReference type="EMBL" id="CAADRP010000780">
    <property type="protein sequence ID" value="VFU32412.1"/>
    <property type="molecule type" value="Genomic_DNA"/>
</dbReference>
<evidence type="ECO:0000313" key="1">
    <source>
        <dbReference type="EMBL" id="VFU32412.1"/>
    </source>
</evidence>
<dbReference type="AlphaFoldDB" id="A0A6N2KZK7"/>